<reference evidence="1" key="1">
    <citation type="thesis" date="2020" institute="ProQuest LLC" country="789 East Eisenhower Parkway, Ann Arbor, MI, USA">
        <title>Comparative Genomics and Chromosome Evolution.</title>
        <authorList>
            <person name="Mudd A.B."/>
        </authorList>
    </citation>
    <scope>NUCLEOTIDE SEQUENCE</scope>
    <source>
        <strain evidence="1">237g6f4</strain>
        <tissue evidence="1">Blood</tissue>
    </source>
</reference>
<dbReference type="Proteomes" id="UP000824782">
    <property type="component" value="Unassembled WGS sequence"/>
</dbReference>
<evidence type="ECO:0000313" key="1">
    <source>
        <dbReference type="EMBL" id="KAG8536132.1"/>
    </source>
</evidence>
<sequence>MYQSMKKLLAPEDGKANTYLFQKWFEFVIIKPFQIWYPHNETDPKSKWKVYFRGHTQSCKNRPLKKMVQIVFLSISVDFQLGI</sequence>
<comment type="caution">
    <text evidence="1">The sequence shown here is derived from an EMBL/GenBank/DDBJ whole genome shotgun (WGS) entry which is preliminary data.</text>
</comment>
<dbReference type="EMBL" id="WNYA01049770">
    <property type="protein sequence ID" value="KAG8536132.1"/>
    <property type="molecule type" value="Genomic_DNA"/>
</dbReference>
<keyword evidence="2" id="KW-1185">Reference proteome</keyword>
<evidence type="ECO:0000313" key="2">
    <source>
        <dbReference type="Proteomes" id="UP000824782"/>
    </source>
</evidence>
<proteinExistence type="predicted"/>
<name>A0AAV6YLQ0_ENGPU</name>
<gene>
    <name evidence="1" type="ORF">GDO81_027049</name>
</gene>
<accession>A0AAV6YLQ0</accession>
<dbReference type="AlphaFoldDB" id="A0AAV6YLQ0"/>
<organism evidence="1 2">
    <name type="scientific">Engystomops pustulosus</name>
    <name type="common">Tungara frog</name>
    <name type="synonym">Physalaemus pustulosus</name>
    <dbReference type="NCBI Taxonomy" id="76066"/>
    <lineage>
        <taxon>Eukaryota</taxon>
        <taxon>Metazoa</taxon>
        <taxon>Chordata</taxon>
        <taxon>Craniata</taxon>
        <taxon>Vertebrata</taxon>
        <taxon>Euteleostomi</taxon>
        <taxon>Amphibia</taxon>
        <taxon>Batrachia</taxon>
        <taxon>Anura</taxon>
        <taxon>Neobatrachia</taxon>
        <taxon>Hyloidea</taxon>
        <taxon>Leptodactylidae</taxon>
        <taxon>Leiuperinae</taxon>
        <taxon>Engystomops</taxon>
    </lineage>
</organism>
<protein>
    <submittedName>
        <fullName evidence="1">Uncharacterized protein</fullName>
    </submittedName>
</protein>